<reference evidence="1" key="1">
    <citation type="submission" date="2020-10" db="EMBL/GenBank/DDBJ databases">
        <title>Connecting structure to function with the recovery of over 1000 high-quality activated sludge metagenome-assembled genomes encoding full-length rRNA genes using long-read sequencing.</title>
        <authorList>
            <person name="Singleton C.M."/>
            <person name="Petriglieri F."/>
            <person name="Kristensen J.M."/>
            <person name="Kirkegaard R.H."/>
            <person name="Michaelsen T.Y."/>
            <person name="Andersen M.H."/>
            <person name="Karst S.M."/>
            <person name="Dueholm M.S."/>
            <person name="Nielsen P.H."/>
            <person name="Albertsen M."/>
        </authorList>
    </citation>
    <scope>NUCLEOTIDE SEQUENCE</scope>
    <source>
        <strain evidence="1">Hirt_18-Q3-R61-65_BATAC.395</strain>
    </source>
</reference>
<dbReference type="EMBL" id="JADJUC010000030">
    <property type="protein sequence ID" value="MBK8525414.1"/>
    <property type="molecule type" value="Genomic_DNA"/>
</dbReference>
<proteinExistence type="predicted"/>
<evidence type="ECO:0000313" key="1">
    <source>
        <dbReference type="EMBL" id="MBK8525414.1"/>
    </source>
</evidence>
<accession>A0A9D7K4N8</accession>
<organism evidence="1 2">
    <name type="scientific">Candidatus Proximibacter danicus</name>
    <dbReference type="NCBI Taxonomy" id="2954365"/>
    <lineage>
        <taxon>Bacteria</taxon>
        <taxon>Pseudomonadati</taxon>
        <taxon>Pseudomonadota</taxon>
        <taxon>Betaproteobacteria</taxon>
        <taxon>Candidatus Proximibacter</taxon>
    </lineage>
</organism>
<sequence length="98" mass="10854">MSSPIDPFWAIRLGLECYGEDAPISEDSKNAGGDTKGLIENFGDYQLQDGIYSTTFKGGWTDGTLIGGLNCWLPDWLLPNSEESARRKQRLDELALNL</sequence>
<protein>
    <submittedName>
        <fullName evidence="1">Uncharacterized protein</fullName>
    </submittedName>
</protein>
<name>A0A9D7K4N8_9PROT</name>
<gene>
    <name evidence="1" type="ORF">IPL58_16105</name>
</gene>
<comment type="caution">
    <text evidence="1">The sequence shown here is derived from an EMBL/GenBank/DDBJ whole genome shotgun (WGS) entry which is preliminary data.</text>
</comment>
<evidence type="ECO:0000313" key="2">
    <source>
        <dbReference type="Proteomes" id="UP000886689"/>
    </source>
</evidence>
<dbReference type="Proteomes" id="UP000886689">
    <property type="component" value="Unassembled WGS sequence"/>
</dbReference>
<dbReference type="AlphaFoldDB" id="A0A9D7K4N8"/>